<gene>
    <name evidence="2" type="ORF">A2Y62_10710</name>
</gene>
<reference evidence="2 3" key="1">
    <citation type="journal article" date="2016" name="Nat. Commun.">
        <title>Thousands of microbial genomes shed light on interconnected biogeochemical processes in an aquifer system.</title>
        <authorList>
            <person name="Anantharaman K."/>
            <person name="Brown C.T."/>
            <person name="Hug L.A."/>
            <person name="Sharon I."/>
            <person name="Castelle C.J."/>
            <person name="Probst A.J."/>
            <person name="Thomas B.C."/>
            <person name="Singh A."/>
            <person name="Wilkins M.J."/>
            <person name="Karaoz U."/>
            <person name="Brodie E.L."/>
            <person name="Williams K.H."/>
            <person name="Hubbard S.S."/>
            <person name="Banfield J.F."/>
        </authorList>
    </citation>
    <scope>NUCLEOTIDE SEQUENCE [LARGE SCALE GENOMIC DNA]</scope>
</reference>
<dbReference type="SUPFAM" id="SSF52096">
    <property type="entry name" value="ClpP/crotonase"/>
    <property type="match status" value="1"/>
</dbReference>
<dbReference type="InterPro" id="IPR051683">
    <property type="entry name" value="Enoyl-CoA_Hydratase/Isomerase"/>
</dbReference>
<proteinExistence type="inferred from homology"/>
<dbReference type="Gene3D" id="1.10.12.10">
    <property type="entry name" value="Lyase 2-enoyl-coa Hydratase, Chain A, domain 2"/>
    <property type="match status" value="1"/>
</dbReference>
<evidence type="ECO:0000313" key="2">
    <source>
        <dbReference type="EMBL" id="OGF67044.1"/>
    </source>
</evidence>
<dbReference type="Gene3D" id="3.90.226.10">
    <property type="entry name" value="2-enoyl-CoA Hydratase, Chain A, domain 1"/>
    <property type="match status" value="1"/>
</dbReference>
<dbReference type="EMBL" id="MFGW01000074">
    <property type="protein sequence ID" value="OGF67044.1"/>
    <property type="molecule type" value="Genomic_DNA"/>
</dbReference>
<comment type="similarity">
    <text evidence="1">Belongs to the enoyl-CoA hydratase/isomerase family.</text>
</comment>
<sequence>MPNKQYQTITFAINNQIALINLNRPDIHNAFNDIMLEELLSVYQEIAANNDVRIAVLTGNGQSFCAGADVNWMKRVKDYSYDENLRESLTLAELLHVMYTLPQPTIARVNGAAIGGGAGLVAVCDIAIASEKAKFSLTEVKIGLVPACISPYVIKRVGERGCRELFLTGERIDGHRAKEYGLVNQVTTEEKLDEAVDNRIKLLLSSGPNAIAICKDLLQKVPKMNPDEYKQYTAEVIAKLRISKEGQEGMSAFLEKRKPKWSI</sequence>
<protein>
    <submittedName>
        <fullName evidence="2">Enoyl-CoA hydratase</fullName>
    </submittedName>
</protein>
<organism evidence="2 3">
    <name type="scientific">Candidatus Fischerbacteria bacterium RBG_13_37_8</name>
    <dbReference type="NCBI Taxonomy" id="1817863"/>
    <lineage>
        <taxon>Bacteria</taxon>
        <taxon>Candidatus Fischeribacteriota</taxon>
    </lineage>
</organism>
<name>A0A1F5VU53_9BACT</name>
<accession>A0A1F5VU53</accession>
<dbReference type="PANTHER" id="PTHR42964">
    <property type="entry name" value="ENOYL-COA HYDRATASE"/>
    <property type="match status" value="1"/>
</dbReference>
<dbReference type="Pfam" id="PF00378">
    <property type="entry name" value="ECH_1"/>
    <property type="match status" value="1"/>
</dbReference>
<dbReference type="GO" id="GO:0003824">
    <property type="term" value="F:catalytic activity"/>
    <property type="evidence" value="ECO:0007669"/>
    <property type="project" value="UniProtKB-ARBA"/>
</dbReference>
<dbReference type="InterPro" id="IPR029045">
    <property type="entry name" value="ClpP/crotonase-like_dom_sf"/>
</dbReference>
<dbReference type="InterPro" id="IPR001753">
    <property type="entry name" value="Enoyl-CoA_hydra/iso"/>
</dbReference>
<evidence type="ECO:0000256" key="1">
    <source>
        <dbReference type="ARBA" id="ARBA00005254"/>
    </source>
</evidence>
<dbReference type="STRING" id="1817863.A2Y62_10710"/>
<dbReference type="Proteomes" id="UP000178943">
    <property type="component" value="Unassembled WGS sequence"/>
</dbReference>
<dbReference type="AlphaFoldDB" id="A0A1F5VU53"/>
<evidence type="ECO:0000313" key="3">
    <source>
        <dbReference type="Proteomes" id="UP000178943"/>
    </source>
</evidence>
<dbReference type="PANTHER" id="PTHR42964:SF1">
    <property type="entry name" value="POLYKETIDE BIOSYNTHESIS ENOYL-COA HYDRATASE PKSH-RELATED"/>
    <property type="match status" value="1"/>
</dbReference>
<dbReference type="InterPro" id="IPR014748">
    <property type="entry name" value="Enoyl-CoA_hydra_C"/>
</dbReference>
<dbReference type="CDD" id="cd06558">
    <property type="entry name" value="crotonase-like"/>
    <property type="match status" value="1"/>
</dbReference>
<comment type="caution">
    <text evidence="2">The sequence shown here is derived from an EMBL/GenBank/DDBJ whole genome shotgun (WGS) entry which is preliminary data.</text>
</comment>